<proteinExistence type="predicted"/>
<keyword evidence="3" id="KW-1185">Reference proteome</keyword>
<organism evidence="2 3">
    <name type="scientific">Mesorhabditis spiculigera</name>
    <dbReference type="NCBI Taxonomy" id="96644"/>
    <lineage>
        <taxon>Eukaryota</taxon>
        <taxon>Metazoa</taxon>
        <taxon>Ecdysozoa</taxon>
        <taxon>Nematoda</taxon>
        <taxon>Chromadorea</taxon>
        <taxon>Rhabditida</taxon>
        <taxon>Rhabditina</taxon>
        <taxon>Rhabditomorpha</taxon>
        <taxon>Rhabditoidea</taxon>
        <taxon>Rhabditidae</taxon>
        <taxon>Mesorhabditinae</taxon>
        <taxon>Mesorhabditis</taxon>
    </lineage>
</organism>
<accession>A0AA36D1L1</accession>
<keyword evidence="1" id="KW-0812">Transmembrane</keyword>
<feature type="non-terminal residue" evidence="2">
    <location>
        <position position="1"/>
    </location>
</feature>
<feature type="transmembrane region" description="Helical" evidence="1">
    <location>
        <begin position="40"/>
        <end position="59"/>
    </location>
</feature>
<dbReference type="Proteomes" id="UP001177023">
    <property type="component" value="Unassembled WGS sequence"/>
</dbReference>
<evidence type="ECO:0000256" key="1">
    <source>
        <dbReference type="SAM" id="Phobius"/>
    </source>
</evidence>
<comment type="caution">
    <text evidence="2">The sequence shown here is derived from an EMBL/GenBank/DDBJ whole genome shotgun (WGS) entry which is preliminary data.</text>
</comment>
<dbReference type="EMBL" id="CATQJA010002653">
    <property type="protein sequence ID" value="CAJ0578138.1"/>
    <property type="molecule type" value="Genomic_DNA"/>
</dbReference>
<evidence type="ECO:0000313" key="3">
    <source>
        <dbReference type="Proteomes" id="UP001177023"/>
    </source>
</evidence>
<gene>
    <name evidence="2" type="ORF">MSPICULIGERA_LOCUS16399</name>
</gene>
<keyword evidence="1" id="KW-1133">Transmembrane helix</keyword>
<dbReference type="AlphaFoldDB" id="A0AA36D1L1"/>
<reference evidence="2" key="1">
    <citation type="submission" date="2023-06" db="EMBL/GenBank/DDBJ databases">
        <authorList>
            <person name="Delattre M."/>
        </authorList>
    </citation>
    <scope>NUCLEOTIDE SEQUENCE</scope>
    <source>
        <strain evidence="2">AF72</strain>
    </source>
</reference>
<sequence>MMHLALTTLTSRRQRASYYQPPKKFPPAFVRRFLIRYPRAHLWGITVLGAGAFVLPVIYQSYFYCVMTPEEWYAHRTDHEAKVLLRQKYGRDLWFPSFLTKFFAPSVKKEDDTLLD</sequence>
<evidence type="ECO:0000313" key="2">
    <source>
        <dbReference type="EMBL" id="CAJ0578138.1"/>
    </source>
</evidence>
<protein>
    <submittedName>
        <fullName evidence="2">Uncharacterized protein</fullName>
    </submittedName>
</protein>
<name>A0AA36D1L1_9BILA</name>
<keyword evidence="1" id="KW-0472">Membrane</keyword>